<accession>A0AAV4ZVF7</accession>
<dbReference type="RefSeq" id="WP_066922788.1">
    <property type="nucleotide sequence ID" value="NZ_BPQO01000037.1"/>
</dbReference>
<dbReference type="EMBL" id="BPQO01000037">
    <property type="protein sequence ID" value="GJD92124.1"/>
    <property type="molecule type" value="Genomic_DNA"/>
</dbReference>
<gene>
    <name evidence="2" type="ORF">BHAOGJBA_5677</name>
</gene>
<dbReference type="SUPFAM" id="SSF53474">
    <property type="entry name" value="alpha/beta-Hydrolases"/>
    <property type="match status" value="1"/>
</dbReference>
<sequence>MAKAASAAPDRTFDVLRDTIDFRDTLYVPTLVRIAGASDLAAYRAYGIPVLDQGREGACTGFALATVANYLLRARGNDPSASEVSAWMLYTMAKRYDEWPGESYSGSSARGAMKGWHKHGLCALRLWRDGQDSTFTEERAADAIQRPLGAYFRVNHKDLVAMHAAITEVGVLFATARVHPGWQAVREGDDSIAYRQGDIGGHAFAIVGYDRDGFWIQNSWGPDWGSGGLARLSYTDWLINGSDVWVAALGAPVRFEQPVANAPMMSGAPRSYESRTYADLRPHIVMAGNDGVLDPNGAYGLTPDGLRNIIVERLPRRVAAWRTKRVVLYAHGGLVKAESAIQTVANNLETLMREEVYPISFIWHSDALTTLSNILREGLLGRRSEGVLEAATDFMFDRVDDTLEPLARLLGGKALWDEMKENAEGATTNRAGAARLTADHLADLHARGAIEEIHLVGHSAGAVFHARLAAYLAGKQVPIRSLSLWAPACTVKVFNRVYKPLIARGAIEAFDLYTLDDATEQADDCAGIYHKSLLYLVSAALEEVPRISGGTALLGLQRDAEGAIPRGFWQAPKTRWLVAPGAASRATHHGDFDDDGTTLLTTLARITGRGTSAAAIQVAETTRNASPVRIRRARRRLCAALVPLPVPPTR</sequence>
<dbReference type="InterPro" id="IPR000668">
    <property type="entry name" value="Peptidase_C1A_C"/>
</dbReference>
<dbReference type="Proteomes" id="UP001055247">
    <property type="component" value="Unassembled WGS sequence"/>
</dbReference>
<dbReference type="AlphaFoldDB" id="A0AAV4ZVF7"/>
<dbReference type="InterPro" id="IPR029058">
    <property type="entry name" value="AB_hydrolase_fold"/>
</dbReference>
<organism evidence="2 3">
    <name type="scientific">Methylobacterium hispanicum</name>
    <dbReference type="NCBI Taxonomy" id="270350"/>
    <lineage>
        <taxon>Bacteria</taxon>
        <taxon>Pseudomonadati</taxon>
        <taxon>Pseudomonadota</taxon>
        <taxon>Alphaproteobacteria</taxon>
        <taxon>Hyphomicrobiales</taxon>
        <taxon>Methylobacteriaceae</taxon>
        <taxon>Methylobacterium</taxon>
    </lineage>
</organism>
<dbReference type="Pfam" id="PF00112">
    <property type="entry name" value="Peptidase_C1"/>
    <property type="match status" value="1"/>
</dbReference>
<dbReference type="CDD" id="cd02619">
    <property type="entry name" value="Peptidase_C1"/>
    <property type="match status" value="1"/>
</dbReference>
<dbReference type="SUPFAM" id="SSF54001">
    <property type="entry name" value="Cysteine proteinases"/>
    <property type="match status" value="1"/>
</dbReference>
<evidence type="ECO:0000313" key="3">
    <source>
        <dbReference type="Proteomes" id="UP001055247"/>
    </source>
</evidence>
<dbReference type="Gene3D" id="3.40.50.1820">
    <property type="entry name" value="alpha/beta hydrolase"/>
    <property type="match status" value="1"/>
</dbReference>
<proteinExistence type="predicted"/>
<evidence type="ECO:0000259" key="1">
    <source>
        <dbReference type="Pfam" id="PF00112"/>
    </source>
</evidence>
<dbReference type="GO" id="GO:0006508">
    <property type="term" value="P:proteolysis"/>
    <property type="evidence" value="ECO:0007669"/>
    <property type="project" value="InterPro"/>
</dbReference>
<keyword evidence="3" id="KW-1185">Reference proteome</keyword>
<protein>
    <recommendedName>
        <fullName evidence="1">Peptidase C1A papain C-terminal domain-containing protein</fullName>
    </recommendedName>
</protein>
<reference evidence="2" key="1">
    <citation type="journal article" date="2016" name="Front. Microbiol.">
        <title>Genome Sequence of the Piezophilic, Mesophilic Sulfate-Reducing Bacterium Desulfovibrio indicus J2T.</title>
        <authorList>
            <person name="Cao J."/>
            <person name="Maignien L."/>
            <person name="Shao Z."/>
            <person name="Alain K."/>
            <person name="Jebbar M."/>
        </authorList>
    </citation>
    <scope>NUCLEOTIDE SEQUENCE</scope>
    <source>
        <strain evidence="2">DSM 16372</strain>
    </source>
</reference>
<dbReference type="Gene3D" id="3.90.70.10">
    <property type="entry name" value="Cysteine proteinases"/>
    <property type="match status" value="1"/>
</dbReference>
<reference evidence="2" key="2">
    <citation type="submission" date="2021-08" db="EMBL/GenBank/DDBJ databases">
        <authorList>
            <person name="Tani A."/>
            <person name="Ola A."/>
            <person name="Ogura Y."/>
            <person name="Katsura K."/>
            <person name="Hayashi T."/>
        </authorList>
    </citation>
    <scope>NUCLEOTIDE SEQUENCE</scope>
    <source>
        <strain evidence="2">DSM 16372</strain>
    </source>
</reference>
<feature type="domain" description="Peptidase C1A papain C-terminal" evidence="1">
    <location>
        <begin position="49"/>
        <end position="233"/>
    </location>
</feature>
<name>A0AAV4ZVF7_9HYPH</name>
<comment type="caution">
    <text evidence="2">The sequence shown here is derived from an EMBL/GenBank/DDBJ whole genome shotgun (WGS) entry which is preliminary data.</text>
</comment>
<dbReference type="GO" id="GO:0008234">
    <property type="term" value="F:cysteine-type peptidase activity"/>
    <property type="evidence" value="ECO:0007669"/>
    <property type="project" value="InterPro"/>
</dbReference>
<dbReference type="InterPro" id="IPR038765">
    <property type="entry name" value="Papain-like_cys_pep_sf"/>
</dbReference>
<evidence type="ECO:0000313" key="2">
    <source>
        <dbReference type="EMBL" id="GJD92124.1"/>
    </source>
</evidence>